<evidence type="ECO:0000256" key="1">
    <source>
        <dbReference type="ARBA" id="ARBA00004651"/>
    </source>
</evidence>
<sequence>MTRIQANLFLLLSGAIWGAGFVAQSTAMQAIGPLSFIGLRFAIATLVALPLALIEARRVAAPLPRGAMRNFICIGLALFCGAVTQQFGLLTTTVTNSGFLTGLYVIFVPVLTVVFLRRRPHWIIWPAALMASFGIFLLSGGNLSGLNGGDLLTIVCAFFWAIQVLLIGIFAAGTGRPMLLSLTQFAVCAVLGSLLAVVFEPMSLDVVEAALPQILYAGVFSSGIAFICQVVGQRYTTAPQAAILLSSEALFAALFGVLLLDEVITPIGYLGCVVIFAAMLAVELLPELTKRRRQAAEAAA</sequence>
<comment type="subcellular location">
    <subcellularLocation>
        <location evidence="1">Cell membrane</location>
        <topology evidence="1">Multi-pass membrane protein</topology>
    </subcellularLocation>
</comment>
<evidence type="ECO:0000256" key="6">
    <source>
        <dbReference type="SAM" id="Phobius"/>
    </source>
</evidence>
<feature type="domain" description="EamA" evidence="7">
    <location>
        <begin position="7"/>
        <end position="139"/>
    </location>
</feature>
<feature type="transmembrane region" description="Helical" evidence="6">
    <location>
        <begin position="151"/>
        <end position="172"/>
    </location>
</feature>
<feature type="transmembrane region" description="Helical" evidence="6">
    <location>
        <begin position="241"/>
        <end position="260"/>
    </location>
</feature>
<feature type="transmembrane region" description="Helical" evidence="6">
    <location>
        <begin position="179"/>
        <end position="199"/>
    </location>
</feature>
<proteinExistence type="predicted"/>
<dbReference type="InterPro" id="IPR037185">
    <property type="entry name" value="EmrE-like"/>
</dbReference>
<name>A0A2A6LWD5_RHIFR</name>
<evidence type="ECO:0000313" key="9">
    <source>
        <dbReference type="Proteomes" id="UP000220353"/>
    </source>
</evidence>
<dbReference type="GO" id="GO:0005886">
    <property type="term" value="C:plasma membrane"/>
    <property type="evidence" value="ECO:0007669"/>
    <property type="project" value="UniProtKB-SubCell"/>
</dbReference>
<evidence type="ECO:0000259" key="7">
    <source>
        <dbReference type="Pfam" id="PF00892"/>
    </source>
</evidence>
<reference evidence="8 9" key="1">
    <citation type="submission" date="2017-09" db="EMBL/GenBank/DDBJ databases">
        <title>Comparative genomics of rhizobia isolated from Phaseolus vulgaris in China.</title>
        <authorList>
            <person name="Tong W."/>
        </authorList>
    </citation>
    <scope>NUCLEOTIDE SEQUENCE [LARGE SCALE GENOMIC DNA]</scope>
    <source>
        <strain evidence="8 9">PCH1</strain>
    </source>
</reference>
<dbReference type="EMBL" id="NWTC01000010">
    <property type="protein sequence ID" value="PDT46943.1"/>
    <property type="molecule type" value="Genomic_DNA"/>
</dbReference>
<keyword evidence="2" id="KW-1003">Cell membrane</keyword>
<feature type="transmembrane region" description="Helical" evidence="6">
    <location>
        <begin position="99"/>
        <end position="116"/>
    </location>
</feature>
<dbReference type="Pfam" id="PF00892">
    <property type="entry name" value="EamA"/>
    <property type="match status" value="2"/>
</dbReference>
<feature type="transmembrane region" description="Helical" evidence="6">
    <location>
        <begin position="68"/>
        <end position="87"/>
    </location>
</feature>
<comment type="caution">
    <text evidence="8">The sequence shown here is derived from an EMBL/GenBank/DDBJ whole genome shotgun (WGS) entry which is preliminary data.</text>
</comment>
<keyword evidence="4 6" id="KW-1133">Transmembrane helix</keyword>
<keyword evidence="5 6" id="KW-0472">Membrane</keyword>
<feature type="transmembrane region" description="Helical" evidence="6">
    <location>
        <begin position="266"/>
        <end position="285"/>
    </location>
</feature>
<dbReference type="PANTHER" id="PTHR42920">
    <property type="entry name" value="OS03G0707200 PROTEIN-RELATED"/>
    <property type="match status" value="1"/>
</dbReference>
<dbReference type="PANTHER" id="PTHR42920:SF5">
    <property type="entry name" value="EAMA DOMAIN-CONTAINING PROTEIN"/>
    <property type="match status" value="1"/>
</dbReference>
<evidence type="ECO:0000256" key="5">
    <source>
        <dbReference type="ARBA" id="ARBA00023136"/>
    </source>
</evidence>
<evidence type="ECO:0000256" key="2">
    <source>
        <dbReference type="ARBA" id="ARBA00022475"/>
    </source>
</evidence>
<feature type="transmembrane region" description="Helical" evidence="6">
    <location>
        <begin position="123"/>
        <end position="145"/>
    </location>
</feature>
<gene>
    <name evidence="8" type="ORF">CO661_14725</name>
</gene>
<protein>
    <submittedName>
        <fullName evidence="8">EamA/RhaT family transporter</fullName>
    </submittedName>
</protein>
<evidence type="ECO:0000313" key="8">
    <source>
        <dbReference type="EMBL" id="PDT46943.1"/>
    </source>
</evidence>
<dbReference type="Proteomes" id="UP000220353">
    <property type="component" value="Unassembled WGS sequence"/>
</dbReference>
<dbReference type="InterPro" id="IPR000620">
    <property type="entry name" value="EamA_dom"/>
</dbReference>
<dbReference type="RefSeq" id="WP_037435221.1">
    <property type="nucleotide sequence ID" value="NZ_CP187422.1"/>
</dbReference>
<keyword evidence="3 6" id="KW-0812">Transmembrane</keyword>
<feature type="transmembrane region" description="Helical" evidence="6">
    <location>
        <begin position="214"/>
        <end position="232"/>
    </location>
</feature>
<feature type="domain" description="EamA" evidence="7">
    <location>
        <begin position="149"/>
        <end position="281"/>
    </location>
</feature>
<evidence type="ECO:0000256" key="4">
    <source>
        <dbReference type="ARBA" id="ARBA00022989"/>
    </source>
</evidence>
<organism evidence="8 9">
    <name type="scientific">Rhizobium fredii</name>
    <name type="common">Sinorhizobium fredii</name>
    <dbReference type="NCBI Taxonomy" id="380"/>
    <lineage>
        <taxon>Bacteria</taxon>
        <taxon>Pseudomonadati</taxon>
        <taxon>Pseudomonadota</taxon>
        <taxon>Alphaproteobacteria</taxon>
        <taxon>Hyphomicrobiales</taxon>
        <taxon>Rhizobiaceae</taxon>
        <taxon>Sinorhizobium/Ensifer group</taxon>
        <taxon>Sinorhizobium</taxon>
    </lineage>
</organism>
<dbReference type="InterPro" id="IPR051258">
    <property type="entry name" value="Diverse_Substrate_Transporter"/>
</dbReference>
<dbReference type="SUPFAM" id="SSF103481">
    <property type="entry name" value="Multidrug resistance efflux transporter EmrE"/>
    <property type="match status" value="2"/>
</dbReference>
<accession>A0A2A6LWD5</accession>
<evidence type="ECO:0000256" key="3">
    <source>
        <dbReference type="ARBA" id="ARBA00022692"/>
    </source>
</evidence>
<feature type="transmembrane region" description="Helical" evidence="6">
    <location>
        <begin position="37"/>
        <end position="56"/>
    </location>
</feature>
<dbReference type="AlphaFoldDB" id="A0A2A6LWD5"/>